<feature type="region of interest" description="Disordered" evidence="1">
    <location>
        <begin position="52"/>
        <end position="77"/>
    </location>
</feature>
<organism evidence="2 3">
    <name type="scientific">Arabis nemorensis</name>
    <dbReference type="NCBI Taxonomy" id="586526"/>
    <lineage>
        <taxon>Eukaryota</taxon>
        <taxon>Viridiplantae</taxon>
        <taxon>Streptophyta</taxon>
        <taxon>Embryophyta</taxon>
        <taxon>Tracheophyta</taxon>
        <taxon>Spermatophyta</taxon>
        <taxon>Magnoliopsida</taxon>
        <taxon>eudicotyledons</taxon>
        <taxon>Gunneridae</taxon>
        <taxon>Pentapetalae</taxon>
        <taxon>rosids</taxon>
        <taxon>malvids</taxon>
        <taxon>Brassicales</taxon>
        <taxon>Brassicaceae</taxon>
        <taxon>Arabideae</taxon>
        <taxon>Arabis</taxon>
    </lineage>
</organism>
<dbReference type="AlphaFoldDB" id="A0A565AZ74"/>
<evidence type="ECO:0000313" key="2">
    <source>
        <dbReference type="EMBL" id="VVA93939.1"/>
    </source>
</evidence>
<evidence type="ECO:0000256" key="1">
    <source>
        <dbReference type="SAM" id="MobiDB-lite"/>
    </source>
</evidence>
<protein>
    <submittedName>
        <fullName evidence="2">Uncharacterized protein</fullName>
    </submittedName>
</protein>
<dbReference type="Proteomes" id="UP000489600">
    <property type="component" value="Unassembled WGS sequence"/>
</dbReference>
<feature type="compositionally biased region" description="Basic residues" evidence="1">
    <location>
        <begin position="52"/>
        <end position="66"/>
    </location>
</feature>
<reference evidence="2" key="1">
    <citation type="submission" date="2019-07" db="EMBL/GenBank/DDBJ databases">
        <authorList>
            <person name="Dittberner H."/>
        </authorList>
    </citation>
    <scope>NUCLEOTIDE SEQUENCE [LARGE SCALE GENOMIC DNA]</scope>
</reference>
<name>A0A565AZ74_9BRAS</name>
<gene>
    <name evidence="2" type="ORF">ANE_LOCUS4384</name>
</gene>
<sequence length="89" mass="10546">MKKVSTYLEIRTNGHQEQPPQEVERKDWWKGKGDYESLKEVQDGKERIRKKRNQVKRRAKGMRSIKRQNTLPFPSLDFGLPSSKLVGEY</sequence>
<evidence type="ECO:0000313" key="3">
    <source>
        <dbReference type="Proteomes" id="UP000489600"/>
    </source>
</evidence>
<dbReference type="EMBL" id="CABITT030000002">
    <property type="protein sequence ID" value="VVA93939.1"/>
    <property type="molecule type" value="Genomic_DNA"/>
</dbReference>
<comment type="caution">
    <text evidence="2">The sequence shown here is derived from an EMBL/GenBank/DDBJ whole genome shotgun (WGS) entry which is preliminary data.</text>
</comment>
<keyword evidence="3" id="KW-1185">Reference proteome</keyword>
<proteinExistence type="predicted"/>
<accession>A0A565AZ74</accession>